<evidence type="ECO:0000256" key="2">
    <source>
        <dbReference type="ARBA" id="ARBA00004696"/>
    </source>
</evidence>
<dbReference type="InterPro" id="IPR045186">
    <property type="entry name" value="Indole-3-glycerol_P_synth"/>
</dbReference>
<reference evidence="10 11" key="1">
    <citation type="submission" date="2021-01" db="EMBL/GenBank/DDBJ databases">
        <title>WGS of actinomycetes isolated from Thailand.</title>
        <authorList>
            <person name="Thawai C."/>
        </authorList>
    </citation>
    <scope>NUCLEOTIDE SEQUENCE [LARGE SCALE GENOMIC DNA]</scope>
    <source>
        <strain evidence="10 11">CA1R205</strain>
    </source>
</reference>
<sequence>MTAAEAGTRAPFRDALLAAHTPVVMELKRRSAHGADLFRNRTVEQLVTGYEALGAPALSVVTGAWFGGDPGLLAEVTAATRLPVLVKDFLTKERQLADAAAHGASAVLLTAGLLPRTVLPRLTESALALGLTPFVEVTEEEELSRVVHADRCVIAVNNKDIRQRERDPGDPARSHALLPAVLATGTPVPVSASGIRTPEQAAGLLTAGYRALLVGTGLLLHDDLPGWFARLAREREGTR</sequence>
<keyword evidence="6" id="KW-0822">Tryptophan biosynthesis</keyword>
<evidence type="ECO:0000313" key="10">
    <source>
        <dbReference type="EMBL" id="MBL1099265.1"/>
    </source>
</evidence>
<evidence type="ECO:0000256" key="3">
    <source>
        <dbReference type="ARBA" id="ARBA00012362"/>
    </source>
</evidence>
<comment type="catalytic activity">
    <reaction evidence="1">
        <text>1-(2-carboxyphenylamino)-1-deoxy-D-ribulose 5-phosphate + H(+) = (1S,2R)-1-C-(indol-3-yl)glycerol 3-phosphate + CO2 + H2O</text>
        <dbReference type="Rhea" id="RHEA:23476"/>
        <dbReference type="ChEBI" id="CHEBI:15377"/>
        <dbReference type="ChEBI" id="CHEBI:15378"/>
        <dbReference type="ChEBI" id="CHEBI:16526"/>
        <dbReference type="ChEBI" id="CHEBI:58613"/>
        <dbReference type="ChEBI" id="CHEBI:58866"/>
        <dbReference type="EC" id="4.1.1.48"/>
    </reaction>
</comment>
<keyword evidence="7" id="KW-0057">Aromatic amino acid biosynthesis</keyword>
<evidence type="ECO:0000259" key="9">
    <source>
        <dbReference type="Pfam" id="PF00218"/>
    </source>
</evidence>
<accession>A0ABS1NH75</accession>
<dbReference type="Gene3D" id="3.20.20.70">
    <property type="entry name" value="Aldolase class I"/>
    <property type="match status" value="1"/>
</dbReference>
<evidence type="ECO:0000313" key="11">
    <source>
        <dbReference type="Proteomes" id="UP000634229"/>
    </source>
</evidence>
<dbReference type="EC" id="4.1.1.48" evidence="3"/>
<organism evidence="10 11">
    <name type="scientific">Streptomyces coffeae</name>
    <dbReference type="NCBI Taxonomy" id="621382"/>
    <lineage>
        <taxon>Bacteria</taxon>
        <taxon>Bacillati</taxon>
        <taxon>Actinomycetota</taxon>
        <taxon>Actinomycetes</taxon>
        <taxon>Kitasatosporales</taxon>
        <taxon>Streptomycetaceae</taxon>
        <taxon>Streptomyces</taxon>
    </lineage>
</organism>
<dbReference type="PANTHER" id="PTHR22854:SF2">
    <property type="entry name" value="INDOLE-3-GLYCEROL-PHOSPHATE SYNTHASE"/>
    <property type="match status" value="1"/>
</dbReference>
<evidence type="ECO:0000256" key="1">
    <source>
        <dbReference type="ARBA" id="ARBA00001633"/>
    </source>
</evidence>
<protein>
    <recommendedName>
        <fullName evidence="3">indole-3-glycerol-phosphate synthase</fullName>
        <ecNumber evidence="3">4.1.1.48</ecNumber>
    </recommendedName>
</protein>
<keyword evidence="4" id="KW-0028">Amino-acid biosynthesis</keyword>
<keyword evidence="11" id="KW-1185">Reference proteome</keyword>
<gene>
    <name evidence="10" type="ORF">JK363_21880</name>
</gene>
<dbReference type="InterPro" id="IPR013785">
    <property type="entry name" value="Aldolase_TIM"/>
</dbReference>
<evidence type="ECO:0000256" key="8">
    <source>
        <dbReference type="ARBA" id="ARBA00023239"/>
    </source>
</evidence>
<evidence type="ECO:0000256" key="4">
    <source>
        <dbReference type="ARBA" id="ARBA00022605"/>
    </source>
</evidence>
<dbReference type="Proteomes" id="UP000634229">
    <property type="component" value="Unassembled WGS sequence"/>
</dbReference>
<evidence type="ECO:0000256" key="7">
    <source>
        <dbReference type="ARBA" id="ARBA00023141"/>
    </source>
</evidence>
<name>A0ABS1NH75_9ACTN</name>
<dbReference type="InterPro" id="IPR011060">
    <property type="entry name" value="RibuloseP-bd_barrel"/>
</dbReference>
<dbReference type="Pfam" id="PF00218">
    <property type="entry name" value="IGPS"/>
    <property type="match status" value="1"/>
</dbReference>
<proteinExistence type="predicted"/>
<dbReference type="PANTHER" id="PTHR22854">
    <property type="entry name" value="TRYPTOPHAN BIOSYNTHESIS PROTEIN"/>
    <property type="match status" value="1"/>
</dbReference>
<dbReference type="RefSeq" id="WP_201876682.1">
    <property type="nucleotide sequence ID" value="NZ_JAERRF010000012.1"/>
</dbReference>
<keyword evidence="5" id="KW-0210">Decarboxylase</keyword>
<feature type="domain" description="Indole-3-glycerol phosphate synthase" evidence="9">
    <location>
        <begin position="10"/>
        <end position="224"/>
    </location>
</feature>
<comment type="caution">
    <text evidence="10">The sequence shown here is derived from an EMBL/GenBank/DDBJ whole genome shotgun (WGS) entry which is preliminary data.</text>
</comment>
<evidence type="ECO:0000256" key="5">
    <source>
        <dbReference type="ARBA" id="ARBA00022793"/>
    </source>
</evidence>
<comment type="pathway">
    <text evidence="2">Amino-acid biosynthesis; L-tryptophan biosynthesis; L-tryptophan from chorismate: step 4/5.</text>
</comment>
<evidence type="ECO:0000256" key="6">
    <source>
        <dbReference type="ARBA" id="ARBA00022822"/>
    </source>
</evidence>
<dbReference type="SUPFAM" id="SSF51366">
    <property type="entry name" value="Ribulose-phoshate binding barrel"/>
    <property type="match status" value="1"/>
</dbReference>
<dbReference type="EMBL" id="JAERRF010000012">
    <property type="protein sequence ID" value="MBL1099265.1"/>
    <property type="molecule type" value="Genomic_DNA"/>
</dbReference>
<dbReference type="InterPro" id="IPR013798">
    <property type="entry name" value="Indole-3-glycerol_P_synth_dom"/>
</dbReference>
<keyword evidence="8" id="KW-0456">Lyase</keyword>